<proteinExistence type="predicted"/>
<reference evidence="2" key="1">
    <citation type="submission" date="2015-12" db="EMBL/GenBank/DDBJ databases">
        <title>Gene expression during late stages of embryo sac development: a critical building block for successful pollen-pistil interactions.</title>
        <authorList>
            <person name="Liu Y."/>
            <person name="Joly V."/>
            <person name="Sabar M."/>
            <person name="Matton D.P."/>
        </authorList>
    </citation>
    <scope>NUCLEOTIDE SEQUENCE</scope>
</reference>
<feature type="chain" id="PRO_5006865842" evidence="1">
    <location>
        <begin position="36"/>
        <end position="91"/>
    </location>
</feature>
<keyword evidence="1" id="KW-0732">Signal</keyword>
<organism evidence="2">
    <name type="scientific">Solanum chacoense</name>
    <name type="common">Chaco potato</name>
    <dbReference type="NCBI Taxonomy" id="4108"/>
    <lineage>
        <taxon>Eukaryota</taxon>
        <taxon>Viridiplantae</taxon>
        <taxon>Streptophyta</taxon>
        <taxon>Embryophyta</taxon>
        <taxon>Tracheophyta</taxon>
        <taxon>Spermatophyta</taxon>
        <taxon>Magnoliopsida</taxon>
        <taxon>eudicotyledons</taxon>
        <taxon>Gunneridae</taxon>
        <taxon>Pentapetalae</taxon>
        <taxon>asterids</taxon>
        <taxon>lamiids</taxon>
        <taxon>Solanales</taxon>
        <taxon>Solanaceae</taxon>
        <taxon>Solanoideae</taxon>
        <taxon>Solaneae</taxon>
        <taxon>Solanum</taxon>
    </lineage>
</organism>
<protein>
    <submittedName>
        <fullName evidence="2">Putative ovule protein</fullName>
    </submittedName>
</protein>
<evidence type="ECO:0000313" key="2">
    <source>
        <dbReference type="EMBL" id="JAP18804.1"/>
    </source>
</evidence>
<dbReference type="EMBL" id="GEDG01020835">
    <property type="protein sequence ID" value="JAP18804.1"/>
    <property type="molecule type" value="Transcribed_RNA"/>
</dbReference>
<name>A0A0V0HEY0_SOLCH</name>
<sequence length="91" mass="10271">MPTHPSQHPHFCHLHLLNMGVLDWLMLHLIQQSRSNHLCISHLSSSPHFLCSPPTLHKQPSLLPLCLGLLHSTTNHLNDQKSCLSKPLIPL</sequence>
<feature type="signal peptide" evidence="1">
    <location>
        <begin position="1"/>
        <end position="35"/>
    </location>
</feature>
<evidence type="ECO:0000256" key="1">
    <source>
        <dbReference type="SAM" id="SignalP"/>
    </source>
</evidence>
<dbReference type="AlphaFoldDB" id="A0A0V0HEY0"/>
<accession>A0A0V0HEY0</accession>